<dbReference type="Proteomes" id="UP000241447">
    <property type="component" value="Chromosome"/>
</dbReference>
<dbReference type="AlphaFoldDB" id="A0A2R4M5I9"/>
<keyword evidence="2" id="KW-0808">Transferase</keyword>
<dbReference type="Gene3D" id="3.40.50.880">
    <property type="match status" value="1"/>
</dbReference>
<dbReference type="InterPro" id="IPR044992">
    <property type="entry name" value="ChyE-like"/>
</dbReference>
<dbReference type="Pfam" id="PF00117">
    <property type="entry name" value="GATase"/>
    <property type="match status" value="1"/>
</dbReference>
<dbReference type="PANTHER" id="PTHR42695">
    <property type="entry name" value="GLUTAMINE AMIDOTRANSFERASE YLR126C-RELATED"/>
    <property type="match status" value="1"/>
</dbReference>
<dbReference type="CDD" id="cd01741">
    <property type="entry name" value="GATase1_1"/>
    <property type="match status" value="1"/>
</dbReference>
<dbReference type="PROSITE" id="PS51273">
    <property type="entry name" value="GATASE_TYPE_1"/>
    <property type="match status" value="1"/>
</dbReference>
<evidence type="ECO:0000313" key="3">
    <source>
        <dbReference type="Proteomes" id="UP000241447"/>
    </source>
</evidence>
<protein>
    <submittedName>
        <fullName evidence="2">Amidotransferase</fullName>
    </submittedName>
</protein>
<name>A0A2R4M5I9_9RHOB</name>
<sequence>MGGTPVWRFDLMKLCILELDSPSDPHVSDFGDYGDMFENWLSPTLPEAQFSRIKLDQTGRLPGLTDYDGYLLSGCRYGVYDAIAWKEDLQHFLRQARDIGLPFGGVCFGHQIIADTFGATVRKSDQGWVVGKETYAGKSAFAVHQDQVLTAPDSAKSVSGSARCPIGRIDYAFPALSVQYHPEFTAPYFDAFLTAWRGNPVPASLVDAALPDLTADLNCDGIAADFARVFRTRGPS</sequence>
<feature type="domain" description="Glutamine amidotransferase" evidence="1">
    <location>
        <begin position="64"/>
        <end position="187"/>
    </location>
</feature>
<dbReference type="GO" id="GO:0016740">
    <property type="term" value="F:transferase activity"/>
    <property type="evidence" value="ECO:0007669"/>
    <property type="project" value="UniProtKB-KW"/>
</dbReference>
<dbReference type="KEGG" id="cbak:DA792_15760"/>
<dbReference type="EMBL" id="CP028475">
    <property type="protein sequence ID" value="AVW92367.1"/>
    <property type="molecule type" value="Genomic_DNA"/>
</dbReference>
<dbReference type="InterPro" id="IPR017926">
    <property type="entry name" value="GATASE"/>
</dbReference>
<proteinExistence type="predicted"/>
<evidence type="ECO:0000313" key="2">
    <source>
        <dbReference type="EMBL" id="AVW92367.1"/>
    </source>
</evidence>
<dbReference type="OrthoDB" id="7365442at2"/>
<dbReference type="SUPFAM" id="SSF52317">
    <property type="entry name" value="Class I glutamine amidotransferase-like"/>
    <property type="match status" value="1"/>
</dbReference>
<organism evidence="2 3">
    <name type="scientific">Celeribacter baekdonensis</name>
    <dbReference type="NCBI Taxonomy" id="875171"/>
    <lineage>
        <taxon>Bacteria</taxon>
        <taxon>Pseudomonadati</taxon>
        <taxon>Pseudomonadota</taxon>
        <taxon>Alphaproteobacteria</taxon>
        <taxon>Rhodobacterales</taxon>
        <taxon>Roseobacteraceae</taxon>
        <taxon>Celeribacter</taxon>
    </lineage>
</organism>
<dbReference type="RefSeq" id="WP_107720958.1">
    <property type="nucleotide sequence ID" value="NZ_CAXBOP010000010.1"/>
</dbReference>
<evidence type="ECO:0000259" key="1">
    <source>
        <dbReference type="Pfam" id="PF00117"/>
    </source>
</evidence>
<dbReference type="InterPro" id="IPR029062">
    <property type="entry name" value="Class_I_gatase-like"/>
</dbReference>
<accession>A0A2R4M5I9</accession>
<dbReference type="GO" id="GO:0005829">
    <property type="term" value="C:cytosol"/>
    <property type="evidence" value="ECO:0007669"/>
    <property type="project" value="TreeGrafter"/>
</dbReference>
<reference evidence="2 3" key="1">
    <citation type="submission" date="2018-03" db="EMBL/GenBank/DDBJ databases">
        <title>The Complete Genome of Celeribacter baekdonensis strain LH4, a Thiosulfate-Oxidizing Alphaproteobacterium Isolated from Gulf of Mexico Continental Slope Sediments.</title>
        <authorList>
            <person name="Flood B.E."/>
            <person name="Bailey J.V."/>
            <person name="Leprich D."/>
        </authorList>
    </citation>
    <scope>NUCLEOTIDE SEQUENCE [LARGE SCALE GENOMIC DNA]</scope>
    <source>
        <strain evidence="2 3">LH4</strain>
    </source>
</reference>
<dbReference type="PANTHER" id="PTHR42695:SF5">
    <property type="entry name" value="GLUTAMINE AMIDOTRANSFERASE YLR126C-RELATED"/>
    <property type="match status" value="1"/>
</dbReference>
<gene>
    <name evidence="2" type="ORF">DA792_15760</name>
</gene>